<evidence type="ECO:0000313" key="2">
    <source>
        <dbReference type="Proteomes" id="UP000176583"/>
    </source>
</evidence>
<dbReference type="AlphaFoldDB" id="A0A1F4UHH7"/>
<gene>
    <name evidence="1" type="ORF">A2V54_03555</name>
</gene>
<proteinExistence type="predicted"/>
<name>A0A1F4UHH7_UNCKA</name>
<accession>A0A1F4UHH7</accession>
<dbReference type="EMBL" id="MEUW01000021">
    <property type="protein sequence ID" value="OGC44425.1"/>
    <property type="molecule type" value="Genomic_DNA"/>
</dbReference>
<reference evidence="1 2" key="1">
    <citation type="journal article" date="2016" name="Nat. Commun.">
        <title>Thousands of microbial genomes shed light on interconnected biogeochemical processes in an aquifer system.</title>
        <authorList>
            <person name="Anantharaman K."/>
            <person name="Brown C.T."/>
            <person name="Hug L.A."/>
            <person name="Sharon I."/>
            <person name="Castelle C.J."/>
            <person name="Probst A.J."/>
            <person name="Thomas B.C."/>
            <person name="Singh A."/>
            <person name="Wilkins M.J."/>
            <person name="Karaoz U."/>
            <person name="Brodie E.L."/>
            <person name="Williams K.H."/>
            <person name="Hubbard S.S."/>
            <person name="Banfield J.F."/>
        </authorList>
    </citation>
    <scope>NUCLEOTIDE SEQUENCE [LARGE SCALE GENOMIC DNA]</scope>
</reference>
<comment type="caution">
    <text evidence="1">The sequence shown here is derived from an EMBL/GenBank/DDBJ whole genome shotgun (WGS) entry which is preliminary data.</text>
</comment>
<evidence type="ECO:0000313" key="1">
    <source>
        <dbReference type="EMBL" id="OGC44425.1"/>
    </source>
</evidence>
<dbReference type="Proteomes" id="UP000176583">
    <property type="component" value="Unassembled WGS sequence"/>
</dbReference>
<protein>
    <submittedName>
        <fullName evidence="1">Uncharacterized protein</fullName>
    </submittedName>
</protein>
<organism evidence="1 2">
    <name type="scientific">candidate division WWE3 bacterium RBG_19FT_COMBO_53_11</name>
    <dbReference type="NCBI Taxonomy" id="1802613"/>
    <lineage>
        <taxon>Bacteria</taxon>
        <taxon>Katanobacteria</taxon>
    </lineage>
</organism>
<sequence length="114" mass="13991">MRDAGKRFLNAKRVRHEISVLSRFQLWRIKYGRKHYLRHEHREGGTEDLPIYLFWCRKCERISLDYPHGHIQDRYLTCQNCGTNTDFVPWRATWDEFWKIVKEAWRLTVEGPNR</sequence>